<evidence type="ECO:0000256" key="5">
    <source>
        <dbReference type="ARBA" id="ARBA00022801"/>
    </source>
</evidence>
<dbReference type="PANTHER" id="PTHR43066">
    <property type="entry name" value="RHOMBOID-RELATED PROTEIN"/>
    <property type="match status" value="1"/>
</dbReference>
<dbReference type="InterPro" id="IPR022764">
    <property type="entry name" value="Peptidase_S54_rhomboid_dom"/>
</dbReference>
<feature type="transmembrane region" description="Helical" evidence="9">
    <location>
        <begin position="25"/>
        <end position="48"/>
    </location>
</feature>
<sequence>MHLYFNMVSLLYKGTFLERKFGTPYYVYLTTVFTALTGATYVGLGALLSETLQEESYLTSCAVGFSGVLFAMKVLTTYYSPSNRRYYALGFIPVPSKYIFWAELILIQMIAPNASFVGHLAGILVGLAYVKGPLKFFMDIFFQPGNHWRQRNSSSNGEEDQGFFSSGFGRQRHDPYGSGYSGQRFHQGGQYNTGWASAAPSTPTYQRYGTAMPSAPEMGPDDIGFEGYSNNNFAPSQNPAYDRFTGGFDEDEQYRRAMDESLRYSGANNSPPGMYPNLDDLRSRRSNFYQ</sequence>
<dbReference type="GO" id="GO:0006508">
    <property type="term" value="P:proteolysis"/>
    <property type="evidence" value="ECO:0007669"/>
    <property type="project" value="UniProtKB-KW"/>
</dbReference>
<dbReference type="Pfam" id="PF01694">
    <property type="entry name" value="Rhomboid"/>
    <property type="match status" value="1"/>
</dbReference>
<accession>A0AAV3Y0D3</accession>
<gene>
    <name evidence="11" type="ORF">PoB_000228100</name>
</gene>
<name>A0AAV3Y0D3_9GAST</name>
<dbReference type="PANTHER" id="PTHR43066:SF1">
    <property type="entry name" value="RHOMBOID PROTEIN 2"/>
    <property type="match status" value="1"/>
</dbReference>
<dbReference type="Gene3D" id="1.20.1540.10">
    <property type="entry name" value="Rhomboid-like"/>
    <property type="match status" value="1"/>
</dbReference>
<evidence type="ECO:0000313" key="12">
    <source>
        <dbReference type="Proteomes" id="UP000735302"/>
    </source>
</evidence>
<evidence type="ECO:0000256" key="2">
    <source>
        <dbReference type="ARBA" id="ARBA00009045"/>
    </source>
</evidence>
<dbReference type="GO" id="GO:0004252">
    <property type="term" value="F:serine-type endopeptidase activity"/>
    <property type="evidence" value="ECO:0007669"/>
    <property type="project" value="InterPro"/>
</dbReference>
<evidence type="ECO:0000313" key="11">
    <source>
        <dbReference type="EMBL" id="GFN75775.1"/>
    </source>
</evidence>
<comment type="similarity">
    <text evidence="2">Belongs to the peptidase S54 family.</text>
</comment>
<keyword evidence="3" id="KW-0645">Protease</keyword>
<evidence type="ECO:0000259" key="10">
    <source>
        <dbReference type="Pfam" id="PF01694"/>
    </source>
</evidence>
<evidence type="ECO:0000256" key="4">
    <source>
        <dbReference type="ARBA" id="ARBA00022692"/>
    </source>
</evidence>
<feature type="transmembrane region" description="Helical" evidence="9">
    <location>
        <begin position="99"/>
        <end position="130"/>
    </location>
</feature>
<comment type="subcellular location">
    <subcellularLocation>
        <location evidence="1">Membrane</location>
        <topology evidence="1">Multi-pass membrane protein</topology>
    </subcellularLocation>
</comment>
<evidence type="ECO:0000256" key="9">
    <source>
        <dbReference type="SAM" id="Phobius"/>
    </source>
</evidence>
<dbReference type="EMBL" id="BLXT01000298">
    <property type="protein sequence ID" value="GFN75775.1"/>
    <property type="molecule type" value="Genomic_DNA"/>
</dbReference>
<keyword evidence="7 9" id="KW-0472">Membrane</keyword>
<evidence type="ECO:0000256" key="7">
    <source>
        <dbReference type="ARBA" id="ARBA00023136"/>
    </source>
</evidence>
<keyword evidence="4 9" id="KW-0812">Transmembrane</keyword>
<dbReference type="SUPFAM" id="SSF144091">
    <property type="entry name" value="Rhomboid-like"/>
    <property type="match status" value="1"/>
</dbReference>
<feature type="region of interest" description="Disordered" evidence="8">
    <location>
        <begin position="206"/>
        <end position="290"/>
    </location>
</feature>
<keyword evidence="5" id="KW-0378">Hydrolase</keyword>
<feature type="domain" description="Peptidase S54 rhomboid" evidence="10">
    <location>
        <begin position="1"/>
        <end position="130"/>
    </location>
</feature>
<keyword evidence="12" id="KW-1185">Reference proteome</keyword>
<evidence type="ECO:0000256" key="3">
    <source>
        <dbReference type="ARBA" id="ARBA00022670"/>
    </source>
</evidence>
<keyword evidence="6 9" id="KW-1133">Transmembrane helix</keyword>
<protein>
    <submittedName>
        <fullName evidence="11">Rhomboid-related protein</fullName>
    </submittedName>
</protein>
<feature type="compositionally biased region" description="Basic and acidic residues" evidence="8">
    <location>
        <begin position="253"/>
        <end position="262"/>
    </location>
</feature>
<feature type="compositionally biased region" description="Polar residues" evidence="8">
    <location>
        <begin position="228"/>
        <end position="239"/>
    </location>
</feature>
<reference evidence="11 12" key="1">
    <citation type="journal article" date="2021" name="Elife">
        <title>Chloroplast acquisition without the gene transfer in kleptoplastic sea slugs, Plakobranchus ocellatus.</title>
        <authorList>
            <person name="Maeda T."/>
            <person name="Takahashi S."/>
            <person name="Yoshida T."/>
            <person name="Shimamura S."/>
            <person name="Takaki Y."/>
            <person name="Nagai Y."/>
            <person name="Toyoda A."/>
            <person name="Suzuki Y."/>
            <person name="Arimoto A."/>
            <person name="Ishii H."/>
            <person name="Satoh N."/>
            <person name="Nishiyama T."/>
            <person name="Hasebe M."/>
            <person name="Maruyama T."/>
            <person name="Minagawa J."/>
            <person name="Obokata J."/>
            <person name="Shigenobu S."/>
        </authorList>
    </citation>
    <scope>NUCLEOTIDE SEQUENCE [LARGE SCALE GENOMIC DNA]</scope>
</reference>
<comment type="caution">
    <text evidence="11">The sequence shown here is derived from an EMBL/GenBank/DDBJ whole genome shotgun (WGS) entry which is preliminary data.</text>
</comment>
<evidence type="ECO:0000256" key="1">
    <source>
        <dbReference type="ARBA" id="ARBA00004141"/>
    </source>
</evidence>
<evidence type="ECO:0000256" key="6">
    <source>
        <dbReference type="ARBA" id="ARBA00022989"/>
    </source>
</evidence>
<evidence type="ECO:0000256" key="8">
    <source>
        <dbReference type="SAM" id="MobiDB-lite"/>
    </source>
</evidence>
<dbReference type="GO" id="GO:0016020">
    <property type="term" value="C:membrane"/>
    <property type="evidence" value="ECO:0007669"/>
    <property type="project" value="UniProtKB-SubCell"/>
</dbReference>
<dbReference type="AlphaFoldDB" id="A0AAV3Y0D3"/>
<organism evidence="11 12">
    <name type="scientific">Plakobranchus ocellatus</name>
    <dbReference type="NCBI Taxonomy" id="259542"/>
    <lineage>
        <taxon>Eukaryota</taxon>
        <taxon>Metazoa</taxon>
        <taxon>Spiralia</taxon>
        <taxon>Lophotrochozoa</taxon>
        <taxon>Mollusca</taxon>
        <taxon>Gastropoda</taxon>
        <taxon>Heterobranchia</taxon>
        <taxon>Euthyneura</taxon>
        <taxon>Panpulmonata</taxon>
        <taxon>Sacoglossa</taxon>
        <taxon>Placobranchoidea</taxon>
        <taxon>Plakobranchidae</taxon>
        <taxon>Plakobranchus</taxon>
    </lineage>
</organism>
<dbReference type="InterPro" id="IPR035952">
    <property type="entry name" value="Rhomboid-like_sf"/>
</dbReference>
<dbReference type="Proteomes" id="UP000735302">
    <property type="component" value="Unassembled WGS sequence"/>
</dbReference>
<feature type="transmembrane region" description="Helical" evidence="9">
    <location>
        <begin position="57"/>
        <end position="79"/>
    </location>
</feature>
<proteinExistence type="inferred from homology"/>